<keyword evidence="3" id="KW-1003">Cell membrane</keyword>
<dbReference type="InterPro" id="IPR003593">
    <property type="entry name" value="AAA+_ATPase"/>
</dbReference>
<keyword evidence="2" id="KW-0813">Transport</keyword>
<dbReference type="Proteomes" id="UP001597120">
    <property type="component" value="Unassembled WGS sequence"/>
</dbReference>
<protein>
    <submittedName>
        <fullName evidence="9">Energy-coupling factor ABC transporter ATP-binding protein</fullName>
    </submittedName>
</protein>
<feature type="domain" description="ABC transporter" evidence="8">
    <location>
        <begin position="5"/>
        <end position="238"/>
    </location>
</feature>
<dbReference type="SMART" id="SM00382">
    <property type="entry name" value="AAA"/>
    <property type="match status" value="1"/>
</dbReference>
<evidence type="ECO:0000256" key="7">
    <source>
        <dbReference type="ARBA" id="ARBA00023136"/>
    </source>
</evidence>
<sequence>MTAILRFEHVHYQYHPGRPVLKNIHFSLRRGESVALIGGNGSGKTTLAKHCNGLYKPTSGKVYVDGRDTASMAISDLSSTVSYCYQNPDHQIFQSTIWDEVAFGPRNLGLSEEEVENRVTEALTAVGLNEARAEEPYFAGKGERQKIAVASVLAMKPQVIVLDEPTTGLDHRGVTDMMSLIEQLNQEGHTILMVTHDMRLVARYAHRVIVLRQGVIIEDGSTEEVFAKPDVLAEAQVEPPSVTRFALGCGWSSPLPLTLEGLQQRAAKEDEHE</sequence>
<dbReference type="InterPro" id="IPR050095">
    <property type="entry name" value="ECF_ABC_transporter_ATP-bd"/>
</dbReference>
<dbReference type="InterPro" id="IPR027417">
    <property type="entry name" value="P-loop_NTPase"/>
</dbReference>
<comment type="caution">
    <text evidence="9">The sequence shown here is derived from an EMBL/GenBank/DDBJ whole genome shotgun (WGS) entry which is preliminary data.</text>
</comment>
<organism evidence="9 10">
    <name type="scientific">Paenibacillus residui</name>
    <dbReference type="NCBI Taxonomy" id="629724"/>
    <lineage>
        <taxon>Bacteria</taxon>
        <taxon>Bacillati</taxon>
        <taxon>Bacillota</taxon>
        <taxon>Bacilli</taxon>
        <taxon>Bacillales</taxon>
        <taxon>Paenibacillaceae</taxon>
        <taxon>Paenibacillus</taxon>
    </lineage>
</organism>
<dbReference type="Gene3D" id="3.40.50.300">
    <property type="entry name" value="P-loop containing nucleotide triphosphate hydrolases"/>
    <property type="match status" value="1"/>
</dbReference>
<dbReference type="PANTHER" id="PTHR43553:SF24">
    <property type="entry name" value="ENERGY-COUPLING FACTOR TRANSPORTER ATP-BINDING PROTEIN ECFA1"/>
    <property type="match status" value="1"/>
</dbReference>
<keyword evidence="4" id="KW-0547">Nucleotide-binding</keyword>
<dbReference type="CDD" id="cd03225">
    <property type="entry name" value="ABC_cobalt_CbiO_domain1"/>
    <property type="match status" value="1"/>
</dbReference>
<dbReference type="GO" id="GO:0005524">
    <property type="term" value="F:ATP binding"/>
    <property type="evidence" value="ECO:0007669"/>
    <property type="project" value="UniProtKB-KW"/>
</dbReference>
<evidence type="ECO:0000313" key="9">
    <source>
        <dbReference type="EMBL" id="MFD0872243.1"/>
    </source>
</evidence>
<keyword evidence="7" id="KW-0472">Membrane</keyword>
<proteinExistence type="inferred from homology"/>
<evidence type="ECO:0000313" key="10">
    <source>
        <dbReference type="Proteomes" id="UP001597120"/>
    </source>
</evidence>
<keyword evidence="6" id="KW-1278">Translocase</keyword>
<name>A0ABW3DFH6_9BACL</name>
<evidence type="ECO:0000256" key="2">
    <source>
        <dbReference type="ARBA" id="ARBA00022448"/>
    </source>
</evidence>
<dbReference type="PROSITE" id="PS50893">
    <property type="entry name" value="ABC_TRANSPORTER_2"/>
    <property type="match status" value="1"/>
</dbReference>
<gene>
    <name evidence="9" type="ORF">ACFQ03_24280</name>
</gene>
<evidence type="ECO:0000256" key="3">
    <source>
        <dbReference type="ARBA" id="ARBA00022475"/>
    </source>
</evidence>
<dbReference type="InterPro" id="IPR015856">
    <property type="entry name" value="ABC_transpr_CbiO/EcfA_su"/>
</dbReference>
<reference evidence="10" key="1">
    <citation type="journal article" date="2019" name="Int. J. Syst. Evol. Microbiol.">
        <title>The Global Catalogue of Microorganisms (GCM) 10K type strain sequencing project: providing services to taxonomists for standard genome sequencing and annotation.</title>
        <authorList>
            <consortium name="The Broad Institute Genomics Platform"/>
            <consortium name="The Broad Institute Genome Sequencing Center for Infectious Disease"/>
            <person name="Wu L."/>
            <person name="Ma J."/>
        </authorList>
    </citation>
    <scope>NUCLEOTIDE SEQUENCE [LARGE SCALE GENOMIC DNA]</scope>
    <source>
        <strain evidence="10">CCUG 57263</strain>
    </source>
</reference>
<dbReference type="RefSeq" id="WP_379291557.1">
    <property type="nucleotide sequence ID" value="NZ_JBHTIU010000104.1"/>
</dbReference>
<evidence type="ECO:0000256" key="6">
    <source>
        <dbReference type="ARBA" id="ARBA00022967"/>
    </source>
</evidence>
<comment type="similarity">
    <text evidence="1">Belongs to the ABC transporter superfamily.</text>
</comment>
<keyword evidence="10" id="KW-1185">Reference proteome</keyword>
<dbReference type="SUPFAM" id="SSF52540">
    <property type="entry name" value="P-loop containing nucleoside triphosphate hydrolases"/>
    <property type="match status" value="1"/>
</dbReference>
<evidence type="ECO:0000259" key="8">
    <source>
        <dbReference type="PROSITE" id="PS50893"/>
    </source>
</evidence>
<evidence type="ECO:0000256" key="5">
    <source>
        <dbReference type="ARBA" id="ARBA00022840"/>
    </source>
</evidence>
<dbReference type="EMBL" id="JBHTIU010000104">
    <property type="protein sequence ID" value="MFD0872243.1"/>
    <property type="molecule type" value="Genomic_DNA"/>
</dbReference>
<dbReference type="InterPro" id="IPR003439">
    <property type="entry name" value="ABC_transporter-like_ATP-bd"/>
</dbReference>
<accession>A0ABW3DFH6</accession>
<keyword evidence="5 9" id="KW-0067">ATP-binding</keyword>
<evidence type="ECO:0000256" key="1">
    <source>
        <dbReference type="ARBA" id="ARBA00005417"/>
    </source>
</evidence>
<dbReference type="Pfam" id="PF00005">
    <property type="entry name" value="ABC_tran"/>
    <property type="match status" value="1"/>
</dbReference>
<dbReference type="PANTHER" id="PTHR43553">
    <property type="entry name" value="HEAVY METAL TRANSPORTER"/>
    <property type="match status" value="1"/>
</dbReference>
<evidence type="ECO:0000256" key="4">
    <source>
        <dbReference type="ARBA" id="ARBA00022741"/>
    </source>
</evidence>